<accession>A0A0N7L778</accession>
<organism evidence="1 2">
    <name type="scientific">Plasmopara halstedii</name>
    <name type="common">Downy mildew of sunflower</name>
    <dbReference type="NCBI Taxonomy" id="4781"/>
    <lineage>
        <taxon>Eukaryota</taxon>
        <taxon>Sar</taxon>
        <taxon>Stramenopiles</taxon>
        <taxon>Oomycota</taxon>
        <taxon>Peronosporomycetes</taxon>
        <taxon>Peronosporales</taxon>
        <taxon>Peronosporaceae</taxon>
        <taxon>Plasmopara</taxon>
    </lineage>
</organism>
<dbReference type="AlphaFoldDB" id="A0A0N7L778"/>
<dbReference type="Proteomes" id="UP000054928">
    <property type="component" value="Unassembled WGS sequence"/>
</dbReference>
<dbReference type="RefSeq" id="XP_036263374.1">
    <property type="nucleotide sequence ID" value="XM_036407117.1"/>
</dbReference>
<proteinExistence type="predicted"/>
<evidence type="ECO:0000313" key="1">
    <source>
        <dbReference type="EMBL" id="CEG46315.1"/>
    </source>
</evidence>
<sequence>MRGSQQQTFGQSVSAQAYCRNGHGWQQPKLMTDELQSNLILSWFRKQRDTFMIDEHLWPFLSAFNY</sequence>
<keyword evidence="2" id="KW-1185">Reference proteome</keyword>
<reference evidence="2" key="1">
    <citation type="submission" date="2014-09" db="EMBL/GenBank/DDBJ databases">
        <authorList>
            <person name="Sharma Rahul"/>
            <person name="Thines Marco"/>
        </authorList>
    </citation>
    <scope>NUCLEOTIDE SEQUENCE [LARGE SCALE GENOMIC DNA]</scope>
</reference>
<evidence type="ECO:0000313" key="2">
    <source>
        <dbReference type="Proteomes" id="UP000054928"/>
    </source>
</evidence>
<dbReference type="EMBL" id="CCYD01002047">
    <property type="protein sequence ID" value="CEG46315.1"/>
    <property type="molecule type" value="Genomic_DNA"/>
</dbReference>
<name>A0A0N7L778_PLAHL</name>
<dbReference type="GeneID" id="59052779"/>
<protein>
    <submittedName>
        <fullName evidence="1">Uncharacterized protein</fullName>
    </submittedName>
</protein>